<proteinExistence type="predicted"/>
<accession>A0A438HHB1</accession>
<sequence length="43" mass="4892">MVAVVFCSHSALRLQSFYAFSKPKLGKYAVSLQVVVRVYMYCT</sequence>
<name>A0A438HHB1_VITVI</name>
<protein>
    <submittedName>
        <fullName evidence="1">Uncharacterized protein</fullName>
    </submittedName>
</protein>
<evidence type="ECO:0000313" key="1">
    <source>
        <dbReference type="EMBL" id="RVW83808.1"/>
    </source>
</evidence>
<reference evidence="1 2" key="1">
    <citation type="journal article" date="2018" name="PLoS Genet.">
        <title>Population sequencing reveals clonal diversity and ancestral inbreeding in the grapevine cultivar Chardonnay.</title>
        <authorList>
            <person name="Roach M.J."/>
            <person name="Johnson D.L."/>
            <person name="Bohlmann J."/>
            <person name="van Vuuren H.J."/>
            <person name="Jones S.J."/>
            <person name="Pretorius I.S."/>
            <person name="Schmidt S.A."/>
            <person name="Borneman A.R."/>
        </authorList>
    </citation>
    <scope>NUCLEOTIDE SEQUENCE [LARGE SCALE GENOMIC DNA]</scope>
    <source>
        <strain evidence="2">cv. Chardonnay</strain>
        <tissue evidence="1">Leaf</tissue>
    </source>
</reference>
<dbReference type="Proteomes" id="UP000288805">
    <property type="component" value="Unassembled WGS sequence"/>
</dbReference>
<evidence type="ECO:0000313" key="2">
    <source>
        <dbReference type="Proteomes" id="UP000288805"/>
    </source>
</evidence>
<organism evidence="1 2">
    <name type="scientific">Vitis vinifera</name>
    <name type="common">Grape</name>
    <dbReference type="NCBI Taxonomy" id="29760"/>
    <lineage>
        <taxon>Eukaryota</taxon>
        <taxon>Viridiplantae</taxon>
        <taxon>Streptophyta</taxon>
        <taxon>Embryophyta</taxon>
        <taxon>Tracheophyta</taxon>
        <taxon>Spermatophyta</taxon>
        <taxon>Magnoliopsida</taxon>
        <taxon>eudicotyledons</taxon>
        <taxon>Gunneridae</taxon>
        <taxon>Pentapetalae</taxon>
        <taxon>rosids</taxon>
        <taxon>Vitales</taxon>
        <taxon>Vitaceae</taxon>
        <taxon>Viteae</taxon>
        <taxon>Vitis</taxon>
    </lineage>
</organism>
<comment type="caution">
    <text evidence="1">The sequence shown here is derived from an EMBL/GenBank/DDBJ whole genome shotgun (WGS) entry which is preliminary data.</text>
</comment>
<gene>
    <name evidence="1" type="ORF">CK203_041783</name>
</gene>
<dbReference type="EMBL" id="QGNW01000223">
    <property type="protein sequence ID" value="RVW83808.1"/>
    <property type="molecule type" value="Genomic_DNA"/>
</dbReference>
<dbReference type="AlphaFoldDB" id="A0A438HHB1"/>